<dbReference type="PANTHER" id="PTHR47469">
    <property type="entry name" value="MONOOXYGENASE-LIKE"/>
    <property type="match status" value="1"/>
</dbReference>
<protein>
    <recommendedName>
        <fullName evidence="2">2,6-dihydroxypyridine 3-monooxygenase substrate binding domain-containing protein</fullName>
    </recommendedName>
</protein>
<sequence>MRDNPLNVVIVGGSLAGLMHGVMIKRLGHNELLRKIDHCDGEYALLSPGIQYVDTDLNVTGYRKVTQMLTSWNVLYYRLRANFDGFQSDYCTKSREELEEQGEAVYNIGKRVTDVTYTDCLVTVKFDDLINGGRGHLQPDLRPYAGYLKWRGTVAEKDVTEETKALFNEKVTLNVMDHSYIVLYTIPGESGSFKPGERLLNFVWYCNCPEDSSEFKNAMTDIDGHFHRSTLPPGKMREDVWAR</sequence>
<accession>A0AA39QR43</accession>
<dbReference type="EMBL" id="JAFEKC020000026">
    <property type="protein sequence ID" value="KAK0506881.1"/>
    <property type="molecule type" value="Genomic_DNA"/>
</dbReference>
<dbReference type="Gene3D" id="3.30.9.60">
    <property type="match status" value="1"/>
</dbReference>
<evidence type="ECO:0000313" key="3">
    <source>
        <dbReference type="EMBL" id="KAK0506881.1"/>
    </source>
</evidence>
<keyword evidence="4" id="KW-1185">Reference proteome</keyword>
<dbReference type="SUPFAM" id="SSF51905">
    <property type="entry name" value="FAD/NAD(P)-binding domain"/>
    <property type="match status" value="1"/>
</dbReference>
<name>A0AA39QR43_9LECA</name>
<keyword evidence="1" id="KW-0812">Transmembrane</keyword>
<dbReference type="Pfam" id="PF22607">
    <property type="entry name" value="FAD_binding-like"/>
    <property type="match status" value="1"/>
</dbReference>
<evidence type="ECO:0000256" key="1">
    <source>
        <dbReference type="SAM" id="Phobius"/>
    </source>
</evidence>
<dbReference type="InterPro" id="IPR053212">
    <property type="entry name" value="DHP_3-monooxygenase"/>
</dbReference>
<keyword evidence="1" id="KW-0472">Membrane</keyword>
<dbReference type="InterPro" id="IPR054707">
    <property type="entry name" value="DhpH_subs-bd"/>
</dbReference>
<feature type="transmembrane region" description="Helical" evidence="1">
    <location>
        <begin position="6"/>
        <end position="24"/>
    </location>
</feature>
<evidence type="ECO:0000259" key="2">
    <source>
        <dbReference type="Pfam" id="PF22607"/>
    </source>
</evidence>
<dbReference type="SUPFAM" id="SSF54373">
    <property type="entry name" value="FAD-linked reductases, C-terminal domain"/>
    <property type="match status" value="1"/>
</dbReference>
<gene>
    <name evidence="3" type="ORF">JMJ35_010581</name>
</gene>
<dbReference type="Proteomes" id="UP001166286">
    <property type="component" value="Unassembled WGS sequence"/>
</dbReference>
<reference evidence="3" key="1">
    <citation type="submission" date="2023-03" db="EMBL/GenBank/DDBJ databases">
        <title>Complete genome of Cladonia borealis.</title>
        <authorList>
            <person name="Park H."/>
        </authorList>
    </citation>
    <scope>NUCLEOTIDE SEQUENCE</scope>
    <source>
        <strain evidence="3">ANT050790</strain>
    </source>
</reference>
<dbReference type="PANTHER" id="PTHR47469:SF2">
    <property type="entry name" value="OS06G0597600 PROTEIN"/>
    <property type="match status" value="1"/>
</dbReference>
<organism evidence="3 4">
    <name type="scientific">Cladonia borealis</name>
    <dbReference type="NCBI Taxonomy" id="184061"/>
    <lineage>
        <taxon>Eukaryota</taxon>
        <taxon>Fungi</taxon>
        <taxon>Dikarya</taxon>
        <taxon>Ascomycota</taxon>
        <taxon>Pezizomycotina</taxon>
        <taxon>Lecanoromycetes</taxon>
        <taxon>OSLEUM clade</taxon>
        <taxon>Lecanoromycetidae</taxon>
        <taxon>Lecanorales</taxon>
        <taxon>Lecanorineae</taxon>
        <taxon>Cladoniaceae</taxon>
        <taxon>Cladonia</taxon>
    </lineage>
</organism>
<dbReference type="InterPro" id="IPR036188">
    <property type="entry name" value="FAD/NAD-bd_sf"/>
</dbReference>
<proteinExistence type="predicted"/>
<feature type="domain" description="2,6-dihydroxypyridine 3-monooxygenase substrate binding" evidence="2">
    <location>
        <begin position="144"/>
        <end position="243"/>
    </location>
</feature>
<keyword evidence="1" id="KW-1133">Transmembrane helix</keyword>
<dbReference type="AlphaFoldDB" id="A0AA39QR43"/>
<evidence type="ECO:0000313" key="4">
    <source>
        <dbReference type="Proteomes" id="UP001166286"/>
    </source>
</evidence>
<comment type="caution">
    <text evidence="3">The sequence shown here is derived from an EMBL/GenBank/DDBJ whole genome shotgun (WGS) entry which is preliminary data.</text>
</comment>